<keyword evidence="8" id="KW-0808">Transferase</keyword>
<dbReference type="Pfam" id="PF00905">
    <property type="entry name" value="Transpeptidase"/>
    <property type="match status" value="1"/>
</dbReference>
<dbReference type="EC" id="3.4.16.4" evidence="3"/>
<keyword evidence="12" id="KW-0511">Multifunctional enzyme</keyword>
<evidence type="ECO:0000259" key="17">
    <source>
        <dbReference type="Pfam" id="PF00905"/>
    </source>
</evidence>
<comment type="subcellular location">
    <subcellularLocation>
        <location evidence="2">Cell membrane</location>
        <topology evidence="2">Single-pass type II membrane protein</topology>
    </subcellularLocation>
</comment>
<dbReference type="InterPro" id="IPR012338">
    <property type="entry name" value="Beta-lactam/transpept-like"/>
</dbReference>
<evidence type="ECO:0000256" key="6">
    <source>
        <dbReference type="ARBA" id="ARBA00022670"/>
    </source>
</evidence>
<keyword evidence="11" id="KW-0046">Antibiotic resistance</keyword>
<feature type="domain" description="Penicillin-binding protein transpeptidase" evidence="17">
    <location>
        <begin position="361"/>
        <end position="628"/>
    </location>
</feature>
<evidence type="ECO:0000256" key="16">
    <source>
        <dbReference type="SAM" id="MobiDB-lite"/>
    </source>
</evidence>
<organism evidence="19 20">
    <name type="scientific">Lachnospira intestinalis</name>
    <dbReference type="NCBI Taxonomy" id="3133158"/>
    <lineage>
        <taxon>Bacteria</taxon>
        <taxon>Bacillati</taxon>
        <taxon>Bacillota</taxon>
        <taxon>Clostridia</taxon>
        <taxon>Lachnospirales</taxon>
        <taxon>Lachnospiraceae</taxon>
        <taxon>Lachnospira</taxon>
    </lineage>
</organism>
<evidence type="ECO:0000313" key="19">
    <source>
        <dbReference type="EMBL" id="MEQ2555713.1"/>
    </source>
</evidence>
<dbReference type="InterPro" id="IPR023346">
    <property type="entry name" value="Lysozyme-like_dom_sf"/>
</dbReference>
<feature type="compositionally biased region" description="Basic and acidic residues" evidence="16">
    <location>
        <begin position="721"/>
        <end position="735"/>
    </location>
</feature>
<dbReference type="PANTHER" id="PTHR32282:SF33">
    <property type="entry name" value="PEPTIDOGLYCAN GLYCOSYLTRANSFERASE"/>
    <property type="match status" value="1"/>
</dbReference>
<evidence type="ECO:0000313" key="20">
    <source>
        <dbReference type="Proteomes" id="UP001546774"/>
    </source>
</evidence>
<reference evidence="19" key="1">
    <citation type="submission" date="2024-03" db="EMBL/GenBank/DDBJ databases">
        <title>Human intestinal bacterial collection.</title>
        <authorList>
            <person name="Pauvert C."/>
            <person name="Hitch T.C.A."/>
            <person name="Clavel T."/>
        </authorList>
    </citation>
    <scope>NUCLEOTIDE SEQUENCE [LARGE SCALE GENOMIC DNA]</scope>
    <source>
        <strain evidence="19">CLA-AA-H89B</strain>
    </source>
</reference>
<sequence>MKKFKKIIRAVLVLAVLAGLIYLIPKVITVVRLKRAADSYVAASSVSTFKDSKTTIIYDTNDQELCTMKNTKDMYYVSYQEIPVTLVNSFVVMEDRQFYKHSGYDIKAILRAIVINQKSNDIAQGASTITQQLARNIFLSQEVTWQRKVEEIFIAVGLEKKYSKNQILEFYLNNIYFGNGYYGVEAAARGYFDKSVSELTLAEQTFIAAIPNNPTRYNPLTNYDNTVQRKNLILQQLYEADDIGSLDRYMAEIEEVVLNPHQTEEINNSVVTYARHCATESLMSVSGFTFRYNFSSEDDYNAYEATYDTFYNMCQQKLLSGGYSIYTSIDMNIQNQLQQAVDNNLAAYTEKSSEGVYSMQGAATCVDNSTGNVVAIVGSRSQEDIKGYVLNRAYQSYRQPGSCIKPLNVYTPYLQLGNTPDTKVTDSQIDGGPANADASYAGEMTLTDAVKWSKNTVAWNIYQQITPKTGSSFLIKMGFHKIWVDKDYNAGALGGFTYGVTTEEMAGGYAALANDGVYRKATCIRLIVDASNKTVVNETNRDSKVYDKSASRMMTQMLREVVLSGTGTSANVENAVVAGKTGTTNASKDVWFCGYSKYYTTTVWAGYDYPKEMSGVNSRVNAIFKDFMTAVHTNLPVTDFSTVTQQTTQPETTAAVQEETESLPQETTAIVPETTGIEQVTPQQVPSTTAQVPTTTPYQRWTTAPAQPKTTAPMQYGDIDATTRTDPDATARGEW</sequence>
<comment type="catalytic activity">
    <reaction evidence="15">
        <text>[GlcNAc-(1-&gt;4)-Mur2Ac(oyl-L-Ala-gamma-D-Glu-L-Lys-D-Ala-D-Ala)](n)-di-trans,octa-cis-undecaprenyl diphosphate + beta-D-GlcNAc-(1-&gt;4)-Mur2Ac(oyl-L-Ala-gamma-D-Glu-L-Lys-D-Ala-D-Ala)-di-trans,octa-cis-undecaprenyl diphosphate = [GlcNAc-(1-&gt;4)-Mur2Ac(oyl-L-Ala-gamma-D-Glu-L-Lys-D-Ala-D-Ala)](n+1)-di-trans,octa-cis-undecaprenyl diphosphate + di-trans,octa-cis-undecaprenyl diphosphate + H(+)</text>
        <dbReference type="Rhea" id="RHEA:23708"/>
        <dbReference type="Rhea" id="RHEA-COMP:9602"/>
        <dbReference type="Rhea" id="RHEA-COMP:9603"/>
        <dbReference type="ChEBI" id="CHEBI:15378"/>
        <dbReference type="ChEBI" id="CHEBI:58405"/>
        <dbReference type="ChEBI" id="CHEBI:60033"/>
        <dbReference type="ChEBI" id="CHEBI:78435"/>
        <dbReference type="EC" id="2.4.99.28"/>
    </reaction>
</comment>
<dbReference type="Proteomes" id="UP001546774">
    <property type="component" value="Unassembled WGS sequence"/>
</dbReference>
<comment type="function">
    <text evidence="1">Cell wall formation. Synthesis of cross-linked peptidoglycan from the lipid intermediates. The enzyme has a penicillin-insensitive transglycosylase N-terminal domain (formation of linear glycan strands) and a penicillin-sensitive transpeptidase C-terminal domain (cross-linking of the peptide subunits).</text>
</comment>
<dbReference type="Pfam" id="PF00912">
    <property type="entry name" value="Transgly"/>
    <property type="match status" value="1"/>
</dbReference>
<dbReference type="SUPFAM" id="SSF53955">
    <property type="entry name" value="Lysozyme-like"/>
    <property type="match status" value="1"/>
</dbReference>
<dbReference type="EC" id="2.4.99.28" evidence="14"/>
<evidence type="ECO:0000256" key="15">
    <source>
        <dbReference type="ARBA" id="ARBA00049902"/>
    </source>
</evidence>
<keyword evidence="10" id="KW-0812">Transmembrane</keyword>
<evidence type="ECO:0000256" key="7">
    <source>
        <dbReference type="ARBA" id="ARBA00022676"/>
    </source>
</evidence>
<evidence type="ECO:0000256" key="4">
    <source>
        <dbReference type="ARBA" id="ARBA00018638"/>
    </source>
</evidence>
<evidence type="ECO:0000256" key="9">
    <source>
        <dbReference type="ARBA" id="ARBA00022801"/>
    </source>
</evidence>
<dbReference type="InterPro" id="IPR050396">
    <property type="entry name" value="Glycosyltr_51/Transpeptidase"/>
</dbReference>
<proteinExistence type="predicted"/>
<feature type="region of interest" description="Disordered" evidence="16">
    <location>
        <begin position="680"/>
        <end position="735"/>
    </location>
</feature>
<feature type="compositionally biased region" description="Polar residues" evidence="16">
    <location>
        <begin position="680"/>
        <end position="701"/>
    </location>
</feature>
<keyword evidence="10" id="KW-0735">Signal-anchor</keyword>
<evidence type="ECO:0000256" key="2">
    <source>
        <dbReference type="ARBA" id="ARBA00004401"/>
    </source>
</evidence>
<keyword evidence="7" id="KW-0328">Glycosyltransferase</keyword>
<feature type="domain" description="Glycosyl transferase family 51" evidence="18">
    <location>
        <begin position="67"/>
        <end position="237"/>
    </location>
</feature>
<gene>
    <name evidence="19" type="ORF">WMO37_11980</name>
</gene>
<evidence type="ECO:0000256" key="1">
    <source>
        <dbReference type="ARBA" id="ARBA00002624"/>
    </source>
</evidence>
<evidence type="ECO:0000256" key="10">
    <source>
        <dbReference type="ARBA" id="ARBA00022968"/>
    </source>
</evidence>
<evidence type="ECO:0000256" key="12">
    <source>
        <dbReference type="ARBA" id="ARBA00023268"/>
    </source>
</evidence>
<dbReference type="InterPro" id="IPR001264">
    <property type="entry name" value="Glyco_trans_51"/>
</dbReference>
<evidence type="ECO:0000256" key="14">
    <source>
        <dbReference type="ARBA" id="ARBA00044770"/>
    </source>
</evidence>
<evidence type="ECO:0000256" key="3">
    <source>
        <dbReference type="ARBA" id="ARBA00012448"/>
    </source>
</evidence>
<accession>A0ABV1H8C1</accession>
<name>A0ABV1H8C1_9FIRM</name>
<evidence type="ECO:0000256" key="11">
    <source>
        <dbReference type="ARBA" id="ARBA00023251"/>
    </source>
</evidence>
<keyword evidence="6" id="KW-0645">Protease</keyword>
<dbReference type="SUPFAM" id="SSF56601">
    <property type="entry name" value="beta-lactamase/transpeptidase-like"/>
    <property type="match status" value="1"/>
</dbReference>
<dbReference type="EMBL" id="JBBMFS010000011">
    <property type="protein sequence ID" value="MEQ2555713.1"/>
    <property type="molecule type" value="Genomic_DNA"/>
</dbReference>
<dbReference type="Gene3D" id="3.40.710.10">
    <property type="entry name" value="DD-peptidase/beta-lactamase superfamily"/>
    <property type="match status" value="1"/>
</dbReference>
<dbReference type="PANTHER" id="PTHR32282">
    <property type="entry name" value="BINDING PROTEIN TRANSPEPTIDASE, PUTATIVE-RELATED"/>
    <property type="match status" value="1"/>
</dbReference>
<evidence type="ECO:0000256" key="5">
    <source>
        <dbReference type="ARBA" id="ARBA00022645"/>
    </source>
</evidence>
<keyword evidence="9" id="KW-0378">Hydrolase</keyword>
<comment type="catalytic activity">
    <reaction evidence="13">
        <text>Preferential cleavage: (Ac)2-L-Lys-D-Ala-|-D-Ala. Also transpeptidation of peptidyl-alanyl moieties that are N-acyl substituents of D-alanine.</text>
        <dbReference type="EC" id="3.4.16.4"/>
    </reaction>
</comment>
<evidence type="ECO:0000256" key="8">
    <source>
        <dbReference type="ARBA" id="ARBA00022679"/>
    </source>
</evidence>
<feature type="compositionally biased region" description="Low complexity" evidence="16">
    <location>
        <begin position="702"/>
        <end position="720"/>
    </location>
</feature>
<protein>
    <recommendedName>
        <fullName evidence="4">Penicillin-binding protein 1A</fullName>
        <ecNumber evidence="14">2.4.99.28</ecNumber>
        <ecNumber evidence="3">3.4.16.4</ecNumber>
    </recommendedName>
</protein>
<dbReference type="InterPro" id="IPR036950">
    <property type="entry name" value="PBP_transglycosylase"/>
</dbReference>
<evidence type="ECO:0000259" key="18">
    <source>
        <dbReference type="Pfam" id="PF00912"/>
    </source>
</evidence>
<evidence type="ECO:0000256" key="13">
    <source>
        <dbReference type="ARBA" id="ARBA00034000"/>
    </source>
</evidence>
<dbReference type="Gene3D" id="1.10.3810.10">
    <property type="entry name" value="Biosynthetic peptidoglycan transglycosylase-like"/>
    <property type="match status" value="1"/>
</dbReference>
<keyword evidence="20" id="KW-1185">Reference proteome</keyword>
<dbReference type="InterPro" id="IPR001460">
    <property type="entry name" value="PCN-bd_Tpept"/>
</dbReference>
<comment type="caution">
    <text evidence="19">The sequence shown here is derived from an EMBL/GenBank/DDBJ whole genome shotgun (WGS) entry which is preliminary data.</text>
</comment>
<keyword evidence="5" id="KW-0121">Carboxypeptidase</keyword>